<keyword evidence="9" id="KW-0862">Zinc</keyword>
<keyword evidence="3" id="KW-0678">Repressor</keyword>
<evidence type="ECO:0000256" key="1">
    <source>
        <dbReference type="ARBA" id="ARBA00004604"/>
    </source>
</evidence>
<evidence type="ECO:0000256" key="7">
    <source>
        <dbReference type="ARBA" id="ARBA00023163"/>
    </source>
</evidence>
<dbReference type="PANTHER" id="PTHR22747">
    <property type="entry name" value="NUCLEOPLASMIN"/>
    <property type="match status" value="1"/>
</dbReference>
<dbReference type="GO" id="GO:0005654">
    <property type="term" value="C:nucleoplasm"/>
    <property type="evidence" value="ECO:0007669"/>
    <property type="project" value="TreeGrafter"/>
</dbReference>
<feature type="domain" description="C2H2-type" evidence="11">
    <location>
        <begin position="286"/>
        <end position="312"/>
    </location>
</feature>
<dbReference type="PROSITE" id="PS00028">
    <property type="entry name" value="ZINC_FINGER_C2H2_1"/>
    <property type="match status" value="1"/>
</dbReference>
<keyword evidence="5" id="KW-0156">Chromatin regulator</keyword>
<dbReference type="InterPro" id="IPR013087">
    <property type="entry name" value="Znf_C2H2_type"/>
</dbReference>
<evidence type="ECO:0000256" key="4">
    <source>
        <dbReference type="ARBA" id="ARBA00022801"/>
    </source>
</evidence>
<dbReference type="AlphaFoldDB" id="V4KIA1"/>
<dbReference type="GO" id="GO:0003723">
    <property type="term" value="F:RNA binding"/>
    <property type="evidence" value="ECO:0007669"/>
    <property type="project" value="TreeGrafter"/>
</dbReference>
<dbReference type="GO" id="GO:0042393">
    <property type="term" value="F:histone binding"/>
    <property type="evidence" value="ECO:0007669"/>
    <property type="project" value="TreeGrafter"/>
</dbReference>
<dbReference type="GO" id="GO:0009944">
    <property type="term" value="P:polarity specification of adaxial/abaxial axis"/>
    <property type="evidence" value="ECO:0007669"/>
    <property type="project" value="EnsemblPlants"/>
</dbReference>
<feature type="compositionally biased region" description="Basic and acidic residues" evidence="10">
    <location>
        <begin position="242"/>
        <end position="255"/>
    </location>
</feature>
<feature type="region of interest" description="Disordered" evidence="10">
    <location>
        <begin position="129"/>
        <end position="312"/>
    </location>
</feature>
<feature type="compositionally biased region" description="Low complexity" evidence="10">
    <location>
        <begin position="155"/>
        <end position="165"/>
    </location>
</feature>
<reference evidence="12 13" key="1">
    <citation type="journal article" date="2013" name="Front. Plant Sci.">
        <title>The Reference Genome of the Halophytic Plant Eutrema salsugineum.</title>
        <authorList>
            <person name="Yang R."/>
            <person name="Jarvis D.E."/>
            <person name="Chen H."/>
            <person name="Beilstein M.A."/>
            <person name="Grimwood J."/>
            <person name="Jenkins J."/>
            <person name="Shu S."/>
            <person name="Prochnik S."/>
            <person name="Xin M."/>
            <person name="Ma C."/>
            <person name="Schmutz J."/>
            <person name="Wing R.A."/>
            <person name="Mitchell-Olds T."/>
            <person name="Schumaker K.S."/>
            <person name="Wang X."/>
        </authorList>
    </citation>
    <scope>NUCLEOTIDE SEQUENCE [LARGE SCALE GENOMIC DNA]</scope>
</reference>
<dbReference type="GO" id="GO:0005737">
    <property type="term" value="C:cytoplasm"/>
    <property type="evidence" value="ECO:0007669"/>
    <property type="project" value="TreeGrafter"/>
</dbReference>
<dbReference type="Gramene" id="ESQ37540">
    <property type="protein sequence ID" value="ESQ37540"/>
    <property type="gene ID" value="EUTSA_v10002782mg"/>
</dbReference>
<dbReference type="FunFam" id="2.60.120.340:FF:000004">
    <property type="entry name" value="Histone deacetylase HDT1"/>
    <property type="match status" value="1"/>
</dbReference>
<organism evidence="12 13">
    <name type="scientific">Eutrema salsugineum</name>
    <name type="common">Saltwater cress</name>
    <name type="synonym">Sisymbrium salsugineum</name>
    <dbReference type="NCBI Taxonomy" id="72664"/>
    <lineage>
        <taxon>Eukaryota</taxon>
        <taxon>Viridiplantae</taxon>
        <taxon>Streptophyta</taxon>
        <taxon>Embryophyta</taxon>
        <taxon>Tracheophyta</taxon>
        <taxon>Spermatophyta</taxon>
        <taxon>Magnoliopsida</taxon>
        <taxon>eudicotyledons</taxon>
        <taxon>Gunneridae</taxon>
        <taxon>Pentapetalae</taxon>
        <taxon>rosids</taxon>
        <taxon>malvids</taxon>
        <taxon>Brassicales</taxon>
        <taxon>Brassicaceae</taxon>
        <taxon>Eutremeae</taxon>
        <taxon>Eutrema</taxon>
    </lineage>
</organism>
<dbReference type="GO" id="GO:0008270">
    <property type="term" value="F:zinc ion binding"/>
    <property type="evidence" value="ECO:0007669"/>
    <property type="project" value="UniProtKB-KW"/>
</dbReference>
<keyword evidence="9" id="KW-0863">Zinc-finger</keyword>
<proteinExistence type="inferred from homology"/>
<evidence type="ECO:0000259" key="11">
    <source>
        <dbReference type="PROSITE" id="PS50157"/>
    </source>
</evidence>
<evidence type="ECO:0000256" key="2">
    <source>
        <dbReference type="ARBA" id="ARBA00006673"/>
    </source>
</evidence>
<feature type="non-terminal residue" evidence="12">
    <location>
        <position position="1"/>
    </location>
</feature>
<dbReference type="PANTHER" id="PTHR22747:SF18">
    <property type="entry name" value="GEO09167P1-RELATED"/>
    <property type="match status" value="1"/>
</dbReference>
<dbReference type="Gene3D" id="2.60.120.340">
    <property type="entry name" value="Nucleoplasmin core domain"/>
    <property type="match status" value="1"/>
</dbReference>
<gene>
    <name evidence="12" type="ORF">EUTSA_v10002782mg</name>
</gene>
<evidence type="ECO:0000256" key="5">
    <source>
        <dbReference type="ARBA" id="ARBA00022853"/>
    </source>
</evidence>
<feature type="compositionally biased region" description="Basic and acidic residues" evidence="10">
    <location>
        <begin position="169"/>
        <end position="180"/>
    </location>
</feature>
<evidence type="ECO:0000256" key="8">
    <source>
        <dbReference type="ARBA" id="ARBA00023242"/>
    </source>
</evidence>
<feature type="compositionally biased region" description="Polar residues" evidence="10">
    <location>
        <begin position="278"/>
        <end position="302"/>
    </location>
</feature>
<dbReference type="STRING" id="72664.V4KIA1"/>
<keyword evidence="9" id="KW-0479">Metal-binding</keyword>
<keyword evidence="6" id="KW-0805">Transcription regulation</keyword>
<dbReference type="GO" id="GO:0010162">
    <property type="term" value="P:seed dormancy process"/>
    <property type="evidence" value="ECO:0007669"/>
    <property type="project" value="EnsemblPlants"/>
</dbReference>
<dbReference type="InterPro" id="IPR004301">
    <property type="entry name" value="Nucleoplasmin"/>
</dbReference>
<keyword evidence="13" id="KW-1185">Reference proteome</keyword>
<evidence type="ECO:0000256" key="6">
    <source>
        <dbReference type="ARBA" id="ARBA00023015"/>
    </source>
</evidence>
<dbReference type="Proteomes" id="UP000030689">
    <property type="component" value="Unassembled WGS sequence"/>
</dbReference>
<comment type="similarity">
    <text evidence="2">Belongs to the histone deacetylase HD2 family.</text>
</comment>
<dbReference type="PROSITE" id="PS50157">
    <property type="entry name" value="ZINC_FINGER_C2H2_2"/>
    <property type="match status" value="1"/>
</dbReference>
<dbReference type="OMA" id="HFCGYQT"/>
<feature type="compositionally biased region" description="Basic and acidic residues" evidence="10">
    <location>
        <begin position="216"/>
        <end position="229"/>
    </location>
</feature>
<dbReference type="Pfam" id="PF17800">
    <property type="entry name" value="NPL"/>
    <property type="match status" value="1"/>
</dbReference>
<dbReference type="GO" id="GO:0016787">
    <property type="term" value="F:hydrolase activity"/>
    <property type="evidence" value="ECO:0007669"/>
    <property type="project" value="UniProtKB-KW"/>
</dbReference>
<evidence type="ECO:0000313" key="12">
    <source>
        <dbReference type="EMBL" id="ESQ37540.1"/>
    </source>
</evidence>
<name>V4KIA1_EUTSA</name>
<dbReference type="KEGG" id="eus:EUTSA_v10002782mg"/>
<comment type="subcellular location">
    <subcellularLocation>
        <location evidence="1">Nucleus</location>
        <location evidence="1">Nucleolus</location>
    </subcellularLocation>
</comment>
<evidence type="ECO:0000256" key="9">
    <source>
        <dbReference type="PROSITE-ProRule" id="PRU00042"/>
    </source>
</evidence>
<accession>V4KIA1</accession>
<keyword evidence="7" id="KW-0804">Transcription</keyword>
<evidence type="ECO:0000313" key="13">
    <source>
        <dbReference type="Proteomes" id="UP000030689"/>
    </source>
</evidence>
<dbReference type="GO" id="GO:0003682">
    <property type="term" value="F:chromatin binding"/>
    <property type="evidence" value="ECO:0007669"/>
    <property type="project" value="TreeGrafter"/>
</dbReference>
<dbReference type="GO" id="GO:0005730">
    <property type="term" value="C:nucleolus"/>
    <property type="evidence" value="ECO:0007669"/>
    <property type="project" value="UniProtKB-SubCell"/>
</dbReference>
<dbReference type="InterPro" id="IPR041232">
    <property type="entry name" value="NPL"/>
</dbReference>
<keyword evidence="4" id="KW-0378">Hydrolase</keyword>
<protein>
    <recommendedName>
        <fullName evidence="11">C2H2-type domain-containing protein</fullName>
    </recommendedName>
</protein>
<evidence type="ECO:0000256" key="10">
    <source>
        <dbReference type="SAM" id="MobiDB-lite"/>
    </source>
</evidence>
<feature type="compositionally biased region" description="Acidic residues" evidence="10">
    <location>
        <begin position="133"/>
        <end position="149"/>
    </location>
</feature>
<keyword evidence="8" id="KW-0539">Nucleus</keyword>
<evidence type="ECO:0000256" key="3">
    <source>
        <dbReference type="ARBA" id="ARBA00022491"/>
    </source>
</evidence>
<dbReference type="EMBL" id="KI517609">
    <property type="protein sequence ID" value="ESQ37540.1"/>
    <property type="molecule type" value="Genomic_DNA"/>
</dbReference>
<dbReference type="eggNOG" id="ENOG502S7T2">
    <property type="taxonomic scope" value="Eukaryota"/>
</dbReference>
<sequence length="312" mass="33817">QPYINSPKNPILSFSSHCLPFPLLINPNFLTSQFLPRLLAMEFWGVEVEAGKPLKVTPKEDTLVHISHASLGDCKNKKGDTVPLYVKVGDKKFVLGTLVSGSIPQTSFDMIFEKEFELSHNWGKGSVHFGGEDFSDSEEEVEEEEEEEVPALVTANGNAAKAVAKPKGKPAEVKKNAKPEADDDDAEEDESDSDEGMDVDEDDSDDEDNSEEEKEETPKKPESSKKRANEAAPKTPVSAKKAKAEVTPKKTEEKKKGGHTATPHPAKKGGKTPTTATQSPKSATQVSCGSCKKTFNSGNALESHNKAKHSAK</sequence>
<feature type="compositionally biased region" description="Acidic residues" evidence="10">
    <location>
        <begin position="181"/>
        <end position="215"/>
    </location>
</feature>
<dbReference type="GO" id="GO:0048364">
    <property type="term" value="P:root development"/>
    <property type="evidence" value="ECO:0007669"/>
    <property type="project" value="EnsemblPlants"/>
</dbReference>
<dbReference type="GO" id="GO:0009294">
    <property type="term" value="P:DNA-mediated transformation"/>
    <property type="evidence" value="ECO:0007669"/>
    <property type="project" value="EnsemblPlants"/>
</dbReference>
<dbReference type="GO" id="GO:0004407">
    <property type="term" value="F:histone deacetylase activity"/>
    <property type="evidence" value="ECO:0007669"/>
    <property type="project" value="EnsemblPlants"/>
</dbReference>